<protein>
    <submittedName>
        <fullName evidence="1">Retrovirus-related Pol polyprotein from transposon RE1</fullName>
    </submittedName>
</protein>
<name>A0AAW2WB09_9LAMI</name>
<evidence type="ECO:0000313" key="1">
    <source>
        <dbReference type="EMBL" id="KAL0438802.1"/>
    </source>
</evidence>
<comment type="caution">
    <text evidence="1">The sequence shown here is derived from an EMBL/GenBank/DDBJ whole genome shotgun (WGS) entry which is preliminary data.</text>
</comment>
<dbReference type="EMBL" id="JACGWN010000008">
    <property type="protein sequence ID" value="KAL0438802.1"/>
    <property type="molecule type" value="Genomic_DNA"/>
</dbReference>
<proteinExistence type="predicted"/>
<dbReference type="PANTHER" id="PTHR11439:SF470">
    <property type="entry name" value="CYSTEINE-RICH RLK (RECEPTOR-LIKE PROTEIN KINASE) 8"/>
    <property type="match status" value="1"/>
</dbReference>
<dbReference type="AlphaFoldDB" id="A0AAW2WB09"/>
<reference evidence="1" key="2">
    <citation type="journal article" date="2024" name="Plant">
        <title>Genomic evolution and insights into agronomic trait innovations of Sesamum species.</title>
        <authorList>
            <person name="Miao H."/>
            <person name="Wang L."/>
            <person name="Qu L."/>
            <person name="Liu H."/>
            <person name="Sun Y."/>
            <person name="Le M."/>
            <person name="Wang Q."/>
            <person name="Wei S."/>
            <person name="Zheng Y."/>
            <person name="Lin W."/>
            <person name="Duan Y."/>
            <person name="Cao H."/>
            <person name="Xiong S."/>
            <person name="Wang X."/>
            <person name="Wei L."/>
            <person name="Li C."/>
            <person name="Ma Q."/>
            <person name="Ju M."/>
            <person name="Zhao R."/>
            <person name="Li G."/>
            <person name="Mu C."/>
            <person name="Tian Q."/>
            <person name="Mei H."/>
            <person name="Zhang T."/>
            <person name="Gao T."/>
            <person name="Zhang H."/>
        </authorList>
    </citation>
    <scope>NUCLEOTIDE SEQUENCE</scope>
    <source>
        <strain evidence="1">KEN1</strain>
    </source>
</reference>
<reference evidence="1" key="1">
    <citation type="submission" date="2020-06" db="EMBL/GenBank/DDBJ databases">
        <authorList>
            <person name="Li T."/>
            <person name="Hu X."/>
            <person name="Zhang T."/>
            <person name="Song X."/>
            <person name="Zhang H."/>
            <person name="Dai N."/>
            <person name="Sheng W."/>
            <person name="Hou X."/>
            <person name="Wei L."/>
        </authorList>
    </citation>
    <scope>NUCLEOTIDE SEQUENCE</scope>
    <source>
        <strain evidence="1">KEN1</strain>
        <tissue evidence="1">Leaf</tissue>
    </source>
</reference>
<gene>
    <name evidence="1" type="ORF">Slati_2363200</name>
</gene>
<sequence>MDKRSMLCDYCKKPDHLKDNCFKLHRTPEWYKDLTEKKRKGASRGRGLVAPVEVVSPAAIPQFRGSDFSTILRTEIRKVLAENTPPQLQQNTAFDDVRINFSHLEDMEKLAGTSLTQAKYVQDTLHETGLQDAKAVTMPLPQGVKLCGGALLADPEPYQHLVGRLLYLVFTRPNISYGVQQLSQYLQKPCESHWQAALHVVRYLKGTSAAGLFFPSPNSLQLQAYCDAY</sequence>
<accession>A0AAW2WB09</accession>
<organism evidence="1">
    <name type="scientific">Sesamum latifolium</name>
    <dbReference type="NCBI Taxonomy" id="2727402"/>
    <lineage>
        <taxon>Eukaryota</taxon>
        <taxon>Viridiplantae</taxon>
        <taxon>Streptophyta</taxon>
        <taxon>Embryophyta</taxon>
        <taxon>Tracheophyta</taxon>
        <taxon>Spermatophyta</taxon>
        <taxon>Magnoliopsida</taxon>
        <taxon>eudicotyledons</taxon>
        <taxon>Gunneridae</taxon>
        <taxon>Pentapetalae</taxon>
        <taxon>asterids</taxon>
        <taxon>lamiids</taxon>
        <taxon>Lamiales</taxon>
        <taxon>Pedaliaceae</taxon>
        <taxon>Sesamum</taxon>
    </lineage>
</organism>
<dbReference type="PANTHER" id="PTHR11439">
    <property type="entry name" value="GAG-POL-RELATED RETROTRANSPOSON"/>
    <property type="match status" value="1"/>
</dbReference>